<dbReference type="CDD" id="cd05398">
    <property type="entry name" value="NT_ClassII-CCAase"/>
    <property type="match status" value="1"/>
</dbReference>
<feature type="domain" description="tRNA nucleotidyltransferase/poly(A) polymerase RNA and SrmB- binding" evidence="8">
    <location>
        <begin position="204"/>
        <end position="267"/>
    </location>
</feature>
<keyword evidence="2 5" id="KW-0808">Transferase</keyword>
<dbReference type="Gene3D" id="1.10.3090.10">
    <property type="entry name" value="cca-adding enzyme, domain 2"/>
    <property type="match status" value="1"/>
</dbReference>
<keyword evidence="3" id="KW-0547">Nucleotide-binding</keyword>
<dbReference type="EMBL" id="BTCM01000003">
    <property type="protein sequence ID" value="GMK56985.1"/>
    <property type="molecule type" value="Genomic_DNA"/>
</dbReference>
<evidence type="ECO:0000256" key="5">
    <source>
        <dbReference type="RuleBase" id="RU003953"/>
    </source>
</evidence>
<comment type="similarity">
    <text evidence="1 5">Belongs to the tRNA nucleotidyltransferase/poly(A) polymerase family.</text>
</comment>
<dbReference type="Pfam" id="PF01743">
    <property type="entry name" value="PolyA_pol"/>
    <property type="match status" value="1"/>
</dbReference>
<dbReference type="PANTHER" id="PTHR13734:SF5">
    <property type="entry name" value="CCA TRNA NUCLEOTIDYLTRANSFERASE, MITOCHONDRIAL"/>
    <property type="match status" value="1"/>
</dbReference>
<comment type="caution">
    <text evidence="9">The sequence shown here is derived from an EMBL/GenBank/DDBJ whole genome shotgun (WGS) entry which is preliminary data.</text>
</comment>
<feature type="domain" description="Poly A polymerase head" evidence="7">
    <location>
        <begin position="39"/>
        <end position="175"/>
    </location>
</feature>
<evidence type="ECO:0000256" key="1">
    <source>
        <dbReference type="ARBA" id="ARBA00007265"/>
    </source>
</evidence>
<evidence type="ECO:0000259" key="7">
    <source>
        <dbReference type="Pfam" id="PF01743"/>
    </source>
</evidence>
<evidence type="ECO:0000256" key="2">
    <source>
        <dbReference type="ARBA" id="ARBA00022679"/>
    </source>
</evidence>
<reference evidence="9" key="1">
    <citation type="journal article" date="2023" name="BMC Genomics">
        <title>Chromosome-level genome assemblies of Cutaneotrichosporon spp. (Trichosporonales, Basidiomycota) reveal imbalanced evolution between nucleotide sequences and chromosome synteny.</title>
        <authorList>
            <person name="Kobayashi Y."/>
            <person name="Kayamori A."/>
            <person name="Aoki K."/>
            <person name="Shiwa Y."/>
            <person name="Matsutani M."/>
            <person name="Fujita N."/>
            <person name="Sugita T."/>
            <person name="Iwasaki W."/>
            <person name="Tanaka N."/>
            <person name="Takashima M."/>
        </authorList>
    </citation>
    <scope>NUCLEOTIDE SEQUENCE</scope>
    <source>
        <strain evidence="9">HIS016</strain>
    </source>
</reference>
<name>A0AAD3TU69_9TREE</name>
<dbReference type="SUPFAM" id="SSF81891">
    <property type="entry name" value="Poly A polymerase C-terminal region-like"/>
    <property type="match status" value="1"/>
</dbReference>
<dbReference type="AlphaFoldDB" id="A0AAD3TU69"/>
<dbReference type="PANTHER" id="PTHR13734">
    <property type="entry name" value="TRNA-NUCLEOTIDYLTRANSFERASE"/>
    <property type="match status" value="1"/>
</dbReference>
<gene>
    <name evidence="9" type="primary">CCA1</name>
    <name evidence="9" type="ORF">CspeluHIS016_0308250</name>
</gene>
<dbReference type="GO" id="GO:0052929">
    <property type="term" value="F:ATP:3'-cytidine-cytidine-tRNA adenylyltransferase activity"/>
    <property type="evidence" value="ECO:0007669"/>
    <property type="project" value="TreeGrafter"/>
</dbReference>
<accession>A0AAD3TU69</accession>
<feature type="region of interest" description="Disordered" evidence="6">
    <location>
        <begin position="486"/>
        <end position="506"/>
    </location>
</feature>
<evidence type="ECO:0000259" key="8">
    <source>
        <dbReference type="Pfam" id="PF12627"/>
    </source>
</evidence>
<evidence type="ECO:0000256" key="6">
    <source>
        <dbReference type="SAM" id="MobiDB-lite"/>
    </source>
</evidence>
<dbReference type="GO" id="GO:0052927">
    <property type="term" value="F:CC tRNA cytidylyltransferase activity"/>
    <property type="evidence" value="ECO:0007669"/>
    <property type="project" value="TreeGrafter"/>
</dbReference>
<dbReference type="InterPro" id="IPR043519">
    <property type="entry name" value="NT_sf"/>
</dbReference>
<dbReference type="InterPro" id="IPR032828">
    <property type="entry name" value="PolyA_RNA-bd"/>
</dbReference>
<keyword evidence="10" id="KW-1185">Reference proteome</keyword>
<organism evidence="9 10">
    <name type="scientific">Cutaneotrichosporon spelunceum</name>
    <dbReference type="NCBI Taxonomy" id="1672016"/>
    <lineage>
        <taxon>Eukaryota</taxon>
        <taxon>Fungi</taxon>
        <taxon>Dikarya</taxon>
        <taxon>Basidiomycota</taxon>
        <taxon>Agaricomycotina</taxon>
        <taxon>Tremellomycetes</taxon>
        <taxon>Trichosporonales</taxon>
        <taxon>Trichosporonaceae</taxon>
        <taxon>Cutaneotrichosporon</taxon>
    </lineage>
</organism>
<dbReference type="SUPFAM" id="SSF81301">
    <property type="entry name" value="Nucleotidyltransferase"/>
    <property type="match status" value="1"/>
</dbReference>
<dbReference type="InterPro" id="IPR002646">
    <property type="entry name" value="PolA_pol_head_dom"/>
</dbReference>
<sequence>MTTAAPITSSGAIRLSETEDKFVTLLDEFSRGCKPPIECRIAGGWVRDKILNLPSHDLDVALSTTSGYTFAEAFVAFLHARGVTTGSVGKVAANPEQSKHLETGTTRVLGLECDFVGLRSETYTDSRIPDQVNLGTPLEDAERRDLTVNSLFFNVHSREVEDWTRNGLADLEKRIARTPLPPRQTFLDDPLRVLRCVRFASRFGLAIEPDVSSAIREPDIKLALKTKVSKERVGIETTKMLQKEPLRAMELIDELGLHSSIFVVPDQDVQPPHDRGEGLKATQILAAVLEREGRWKGSEALWLAAAVCPFRGAVAAEKKKESPAASVVISEGLKLSNELKLGVSSLLNAAKLLDPKAEGRARIGTTLQLPVVKPWESSVVWAVVHRILPTWNGSWGSEQDAILAEWVAFYDKIVAFGLPDSIKQPPLVNGKEVQEMLSLPPGQLIQVILKAINWWQLDHPGMTKEDAAAWVSEQWAGETRAEWEADIPPYIPKAKKKGAAKQQKRP</sequence>
<dbReference type="GO" id="GO:0003723">
    <property type="term" value="F:RNA binding"/>
    <property type="evidence" value="ECO:0007669"/>
    <property type="project" value="UniProtKB-KW"/>
</dbReference>
<dbReference type="Proteomes" id="UP001222932">
    <property type="component" value="Unassembled WGS sequence"/>
</dbReference>
<evidence type="ECO:0008006" key="11">
    <source>
        <dbReference type="Google" id="ProtNLM"/>
    </source>
</evidence>
<dbReference type="GO" id="GO:0000166">
    <property type="term" value="F:nucleotide binding"/>
    <property type="evidence" value="ECO:0007669"/>
    <property type="project" value="UniProtKB-KW"/>
</dbReference>
<dbReference type="GO" id="GO:0001680">
    <property type="term" value="P:tRNA 3'-terminal CCA addition"/>
    <property type="evidence" value="ECO:0007669"/>
    <property type="project" value="TreeGrafter"/>
</dbReference>
<feature type="compositionally biased region" description="Basic residues" evidence="6">
    <location>
        <begin position="493"/>
        <end position="506"/>
    </location>
</feature>
<proteinExistence type="inferred from homology"/>
<dbReference type="Gene3D" id="3.30.460.10">
    <property type="entry name" value="Beta Polymerase, domain 2"/>
    <property type="match status" value="1"/>
</dbReference>
<evidence type="ECO:0000256" key="4">
    <source>
        <dbReference type="ARBA" id="ARBA00022884"/>
    </source>
</evidence>
<reference evidence="9" key="2">
    <citation type="submission" date="2023-06" db="EMBL/GenBank/DDBJ databases">
        <authorList>
            <person name="Kobayashi Y."/>
            <person name="Kayamori A."/>
            <person name="Aoki K."/>
            <person name="Shiwa Y."/>
            <person name="Fujita N."/>
            <person name="Sugita T."/>
            <person name="Iwasaki W."/>
            <person name="Tanaka N."/>
            <person name="Takashima M."/>
        </authorList>
    </citation>
    <scope>NUCLEOTIDE SEQUENCE</scope>
    <source>
        <strain evidence="9">HIS016</strain>
    </source>
</reference>
<evidence type="ECO:0000256" key="3">
    <source>
        <dbReference type="ARBA" id="ARBA00022741"/>
    </source>
</evidence>
<protein>
    <recommendedName>
        <fullName evidence="11">tRNA nucleotidyltransferase</fullName>
    </recommendedName>
</protein>
<keyword evidence="4 5" id="KW-0694">RNA-binding</keyword>
<evidence type="ECO:0000313" key="10">
    <source>
        <dbReference type="Proteomes" id="UP001222932"/>
    </source>
</evidence>
<dbReference type="Pfam" id="PF12627">
    <property type="entry name" value="PolyA_pol_RNAbd"/>
    <property type="match status" value="1"/>
</dbReference>
<evidence type="ECO:0000313" key="9">
    <source>
        <dbReference type="EMBL" id="GMK56985.1"/>
    </source>
</evidence>